<reference evidence="4 5" key="1">
    <citation type="submission" date="2019-02" db="EMBL/GenBank/DDBJ databases">
        <title>Prokaryotic population dynamics and viral predation in marine succession experiment using metagenomics: the confinement effect.</title>
        <authorList>
            <person name="Haro-Moreno J.M."/>
            <person name="Rodriguez-Valera F."/>
            <person name="Lopez-Perez M."/>
        </authorList>
    </citation>
    <scope>NUCLEOTIDE SEQUENCE [LARGE SCALE GENOMIC DNA]</scope>
    <source>
        <strain evidence="4">MED-G159</strain>
    </source>
</reference>
<evidence type="ECO:0000256" key="2">
    <source>
        <dbReference type="ARBA" id="ARBA00019418"/>
    </source>
</evidence>
<name>A0A520N185_9GAMM</name>
<dbReference type="Proteomes" id="UP000315825">
    <property type="component" value="Unassembled WGS sequence"/>
</dbReference>
<comment type="caution">
    <text evidence="4">The sequence shown here is derived from an EMBL/GenBank/DDBJ whole genome shotgun (WGS) entry which is preliminary data.</text>
</comment>
<gene>
    <name evidence="4" type="ORF">EVA92_00405</name>
</gene>
<evidence type="ECO:0000256" key="1">
    <source>
        <dbReference type="ARBA" id="ARBA00008571"/>
    </source>
</evidence>
<accession>A0A520N185</accession>
<evidence type="ECO:0000313" key="5">
    <source>
        <dbReference type="Proteomes" id="UP000315825"/>
    </source>
</evidence>
<dbReference type="Pfam" id="PF03937">
    <property type="entry name" value="Sdh5"/>
    <property type="match status" value="1"/>
</dbReference>
<dbReference type="Gene3D" id="1.10.150.250">
    <property type="entry name" value="Flavinator of succinate dehydrogenase"/>
    <property type="match status" value="1"/>
</dbReference>
<protein>
    <recommendedName>
        <fullName evidence="2">FAD assembly factor SdhE</fullName>
    </recommendedName>
</protein>
<dbReference type="InterPro" id="IPR036714">
    <property type="entry name" value="SDH_sf"/>
</dbReference>
<dbReference type="AlphaFoldDB" id="A0A520N185"/>
<proteinExistence type="inferred from homology"/>
<dbReference type="InterPro" id="IPR005631">
    <property type="entry name" value="SDH"/>
</dbReference>
<keyword evidence="3" id="KW-0143">Chaperone</keyword>
<dbReference type="EMBL" id="SHBE01000001">
    <property type="protein sequence ID" value="RZO27240.1"/>
    <property type="molecule type" value="Genomic_DNA"/>
</dbReference>
<sequence length="78" mass="9669">MDKLLLVKQLNFKARRGMKETSNIVRKLIDQVDDMTEQDLLELQKFINLDDQKMFDYIFKEREIFFREFSRLKKYFLI</sequence>
<organism evidence="4 5">
    <name type="scientific">SAR86 cluster bacterium</name>
    <dbReference type="NCBI Taxonomy" id="2030880"/>
    <lineage>
        <taxon>Bacteria</taxon>
        <taxon>Pseudomonadati</taxon>
        <taxon>Pseudomonadota</taxon>
        <taxon>Gammaproteobacteria</taxon>
        <taxon>SAR86 cluster</taxon>
    </lineage>
</organism>
<evidence type="ECO:0000256" key="3">
    <source>
        <dbReference type="ARBA" id="ARBA00023186"/>
    </source>
</evidence>
<dbReference type="SUPFAM" id="SSF109910">
    <property type="entry name" value="YgfY-like"/>
    <property type="match status" value="1"/>
</dbReference>
<comment type="similarity">
    <text evidence="1">Belongs to the SdhE FAD assembly factor family.</text>
</comment>
<evidence type="ECO:0000313" key="4">
    <source>
        <dbReference type="EMBL" id="RZO27240.1"/>
    </source>
</evidence>